<dbReference type="InterPro" id="IPR001279">
    <property type="entry name" value="Metallo-B-lactamas"/>
</dbReference>
<protein>
    <submittedName>
        <fullName evidence="3">Beta-lactamase-like protein</fullName>
        <ecNumber evidence="3">3.5.2.6</ecNumber>
    </submittedName>
</protein>
<dbReference type="RefSeq" id="WP_100211415.1">
    <property type="nucleotide sequence ID" value="NZ_CP138495.1"/>
</dbReference>
<dbReference type="AlphaFoldDB" id="A0A2H1EAL1"/>
<dbReference type="OrthoDB" id="9769598at2"/>
<dbReference type="Pfam" id="PF00753">
    <property type="entry name" value="Lactamase_B"/>
    <property type="match status" value="1"/>
</dbReference>
<dbReference type="InterPro" id="IPR036866">
    <property type="entry name" value="RibonucZ/Hydroxyglut_hydro"/>
</dbReference>
<evidence type="ECO:0000259" key="2">
    <source>
        <dbReference type="SMART" id="SM00849"/>
    </source>
</evidence>
<dbReference type="STRING" id="1349785.GCA_000509405_01422"/>
<dbReference type="EC" id="3.5.2.6" evidence="3"/>
<evidence type="ECO:0000256" key="1">
    <source>
        <dbReference type="ARBA" id="ARBA00005250"/>
    </source>
</evidence>
<evidence type="ECO:0000313" key="4">
    <source>
        <dbReference type="Proteomes" id="UP000231564"/>
    </source>
</evidence>
<accession>A0A2H1EAL1</accession>
<dbReference type="InterPro" id="IPR050855">
    <property type="entry name" value="NDM-1-like"/>
</dbReference>
<comment type="similarity">
    <text evidence="1">Belongs to the metallo-beta-lactamase superfamily. Class-B beta-lactamase family.</text>
</comment>
<dbReference type="SUPFAM" id="SSF56281">
    <property type="entry name" value="Metallo-hydrolase/oxidoreductase"/>
    <property type="match status" value="1"/>
</dbReference>
<dbReference type="GO" id="GO:0017001">
    <property type="term" value="P:antibiotic catabolic process"/>
    <property type="evidence" value="ECO:0007669"/>
    <property type="project" value="UniProtKB-ARBA"/>
</dbReference>
<dbReference type="GeneID" id="47723531"/>
<dbReference type="Gene3D" id="3.60.15.10">
    <property type="entry name" value="Ribonuclease Z/Hydroxyacylglutathione hydrolase-like"/>
    <property type="match status" value="1"/>
</dbReference>
<reference evidence="3 4" key="1">
    <citation type="submission" date="2016-11" db="EMBL/GenBank/DDBJ databases">
        <authorList>
            <person name="Jaros S."/>
            <person name="Januszkiewicz K."/>
            <person name="Wedrychowicz H."/>
        </authorList>
    </citation>
    <scope>NUCLEOTIDE SEQUENCE [LARGE SCALE GENOMIC DNA]</scope>
    <source>
        <strain evidence="3">NCIMB 2154T</strain>
    </source>
</reference>
<dbReference type="KEGG" id="tmar:MARIT_2048"/>
<gene>
    <name evidence="3" type="ORF">MARIT_2048</name>
</gene>
<dbReference type="EMBL" id="LT634361">
    <property type="protein sequence ID" value="SFZ83400.1"/>
    <property type="molecule type" value="Genomic_DNA"/>
</dbReference>
<sequence length="296" mass="33374">MKKILISVAILCTLGVWGQKKEVTIKTHKVTDKVYMLTGQGGNIGLHIGDEGVFMVDDQFAPLTPKILAAIKSITKKPVKYLVNTHWHGDHTGGNENMRKEGAVIVSHKNVRRRMSVKQFVRGKEKEAASKEALPVITFTEDMMIHLNGEDMLISHVHNAHTDGDAIVFFMKSNVIHMGDTYFQGKYPFIDLESGGSIQGYINAIDKVLLLANKETKIIPGHRKVSNKKELSSYKEMLVVLRDRIKEEIFQGKTLEEVEAAVRITQEYDKKYGGWFISGEGIRKTIYQSLINSMEK</sequence>
<dbReference type="PANTHER" id="PTHR42951:SF4">
    <property type="entry name" value="ACYL-COENZYME A THIOESTERASE MBLAC2"/>
    <property type="match status" value="1"/>
</dbReference>
<organism evidence="3 4">
    <name type="scientific">Tenacibaculum maritimum NCIMB 2154</name>
    <dbReference type="NCBI Taxonomy" id="1349785"/>
    <lineage>
        <taxon>Bacteria</taxon>
        <taxon>Pseudomonadati</taxon>
        <taxon>Bacteroidota</taxon>
        <taxon>Flavobacteriia</taxon>
        <taxon>Flavobacteriales</taxon>
        <taxon>Flavobacteriaceae</taxon>
        <taxon>Tenacibaculum</taxon>
    </lineage>
</organism>
<dbReference type="SMART" id="SM00849">
    <property type="entry name" value="Lactamase_B"/>
    <property type="match status" value="1"/>
</dbReference>
<dbReference type="CDD" id="cd16282">
    <property type="entry name" value="metallo-hydrolase-like_MBL-fold"/>
    <property type="match status" value="1"/>
</dbReference>
<name>A0A2H1EAL1_9FLAO</name>
<dbReference type="PANTHER" id="PTHR42951">
    <property type="entry name" value="METALLO-BETA-LACTAMASE DOMAIN-CONTAINING"/>
    <property type="match status" value="1"/>
</dbReference>
<feature type="domain" description="Metallo-beta-lactamase" evidence="2">
    <location>
        <begin position="41"/>
        <end position="222"/>
    </location>
</feature>
<keyword evidence="4" id="KW-1185">Reference proteome</keyword>
<dbReference type="Proteomes" id="UP000231564">
    <property type="component" value="Chromosome MARIT"/>
</dbReference>
<evidence type="ECO:0000313" key="3">
    <source>
        <dbReference type="EMBL" id="SFZ83400.1"/>
    </source>
</evidence>
<dbReference type="GO" id="GO:0008800">
    <property type="term" value="F:beta-lactamase activity"/>
    <property type="evidence" value="ECO:0007669"/>
    <property type="project" value="UniProtKB-EC"/>
</dbReference>
<keyword evidence="3" id="KW-0378">Hydrolase</keyword>
<proteinExistence type="inferred from homology"/>